<evidence type="ECO:0000313" key="2">
    <source>
        <dbReference type="Proteomes" id="UP000624325"/>
    </source>
</evidence>
<dbReference type="RefSeq" id="WP_203700728.1">
    <property type="nucleotide sequence ID" value="NZ_BAAALU010000005.1"/>
</dbReference>
<organism evidence="1 2">
    <name type="scientific">Asanoa iriomotensis</name>
    <dbReference type="NCBI Taxonomy" id="234613"/>
    <lineage>
        <taxon>Bacteria</taxon>
        <taxon>Bacillati</taxon>
        <taxon>Actinomycetota</taxon>
        <taxon>Actinomycetes</taxon>
        <taxon>Micromonosporales</taxon>
        <taxon>Micromonosporaceae</taxon>
        <taxon>Asanoa</taxon>
    </lineage>
</organism>
<dbReference type="Proteomes" id="UP000624325">
    <property type="component" value="Unassembled WGS sequence"/>
</dbReference>
<gene>
    <name evidence="1" type="ORF">Air01nite_11260</name>
</gene>
<reference evidence="1 2" key="1">
    <citation type="submission" date="2021-01" db="EMBL/GenBank/DDBJ databases">
        <title>Whole genome shotgun sequence of Asanoa iriomotensis NBRC 100142.</title>
        <authorList>
            <person name="Komaki H."/>
            <person name="Tamura T."/>
        </authorList>
    </citation>
    <scope>NUCLEOTIDE SEQUENCE [LARGE SCALE GENOMIC DNA]</scope>
    <source>
        <strain evidence="1 2">NBRC 100142</strain>
    </source>
</reference>
<protein>
    <submittedName>
        <fullName evidence="1">Uncharacterized protein</fullName>
    </submittedName>
</protein>
<accession>A0ABQ4BXY7</accession>
<dbReference type="NCBIfam" id="NF040488">
    <property type="entry name" value="SCO5389_fam"/>
    <property type="match status" value="1"/>
</dbReference>
<comment type="caution">
    <text evidence="1">The sequence shown here is derived from an EMBL/GenBank/DDBJ whole genome shotgun (WGS) entry which is preliminary data.</text>
</comment>
<keyword evidence="2" id="KW-1185">Reference proteome</keyword>
<evidence type="ECO:0000313" key="1">
    <source>
        <dbReference type="EMBL" id="GIF55031.1"/>
    </source>
</evidence>
<dbReference type="Pfam" id="PF20704">
    <property type="entry name" value="KH_NucS_shadow"/>
    <property type="match status" value="1"/>
</dbReference>
<sequence length="127" mass="13683">MSLTVPADLITRAQEGPIGDAEFVDCVRTSLPYAWEVVSDVAARSGDGVAEHAVPPPSETERGQLLRALASDAIRGALERHFGVKLAFQNCHRVAAFPPAAVDGAGYREFVSPRAQIRNQTPELRDC</sequence>
<dbReference type="EMBL" id="BONC01000005">
    <property type="protein sequence ID" value="GIF55031.1"/>
    <property type="molecule type" value="Genomic_DNA"/>
</dbReference>
<name>A0ABQ4BXY7_9ACTN</name>
<proteinExistence type="predicted"/>